<organism evidence="1 2">
    <name type="scientific">Corchorus olitorius</name>
    <dbReference type="NCBI Taxonomy" id="93759"/>
    <lineage>
        <taxon>Eukaryota</taxon>
        <taxon>Viridiplantae</taxon>
        <taxon>Streptophyta</taxon>
        <taxon>Embryophyta</taxon>
        <taxon>Tracheophyta</taxon>
        <taxon>Spermatophyta</taxon>
        <taxon>Magnoliopsida</taxon>
        <taxon>eudicotyledons</taxon>
        <taxon>Gunneridae</taxon>
        <taxon>Pentapetalae</taxon>
        <taxon>rosids</taxon>
        <taxon>malvids</taxon>
        <taxon>Malvales</taxon>
        <taxon>Malvaceae</taxon>
        <taxon>Grewioideae</taxon>
        <taxon>Apeibeae</taxon>
        <taxon>Corchorus</taxon>
    </lineage>
</organism>
<keyword evidence="2" id="KW-1185">Reference proteome</keyword>
<reference evidence="2" key="1">
    <citation type="submission" date="2013-09" db="EMBL/GenBank/DDBJ databases">
        <title>Corchorus olitorius genome sequencing.</title>
        <authorList>
            <person name="Alam M."/>
            <person name="Haque M.S."/>
            <person name="Islam M.S."/>
            <person name="Emdad E.M."/>
            <person name="Islam M.M."/>
            <person name="Ahmed B."/>
            <person name="Halim A."/>
            <person name="Hossen Q.M.M."/>
            <person name="Hossain M.Z."/>
            <person name="Ahmed R."/>
            <person name="Khan M.M."/>
            <person name="Islam R."/>
            <person name="Rashid M.M."/>
            <person name="Khan S.A."/>
            <person name="Rahman M.S."/>
            <person name="Alam M."/>
            <person name="Yahiya A.S."/>
            <person name="Khan M.S."/>
            <person name="Azam M.S."/>
            <person name="Haque T."/>
            <person name="Lashkar M.Z.H."/>
            <person name="Akhand A.I."/>
            <person name="Morshed G."/>
            <person name="Roy S."/>
            <person name="Uddin K.S."/>
            <person name="Rabeya T."/>
            <person name="Hossain A.S."/>
            <person name="Chowdhury A."/>
            <person name="Snigdha A.R."/>
            <person name="Mortoza M.S."/>
            <person name="Matin S.A."/>
            <person name="Hoque S.M.E."/>
            <person name="Islam M.K."/>
            <person name="Roy D.K."/>
            <person name="Haider R."/>
            <person name="Moosa M.M."/>
            <person name="Elias S.M."/>
            <person name="Hasan A.M."/>
            <person name="Jahan S."/>
            <person name="Shafiuddin M."/>
            <person name="Mahmood N."/>
            <person name="Shommy N.S."/>
        </authorList>
    </citation>
    <scope>NUCLEOTIDE SEQUENCE [LARGE SCALE GENOMIC DNA]</scope>
    <source>
        <strain evidence="2">cv. O-4</strain>
    </source>
</reference>
<gene>
    <name evidence="1" type="ORF">COLO4_08255</name>
</gene>
<protein>
    <submittedName>
        <fullName evidence="1">Uncharacterized protein</fullName>
    </submittedName>
</protein>
<dbReference type="EMBL" id="AWUE01013679">
    <property type="protein sequence ID" value="OMP06239.1"/>
    <property type="molecule type" value="Genomic_DNA"/>
</dbReference>
<name>A0A1R3KGQ4_9ROSI</name>
<dbReference type="Proteomes" id="UP000187203">
    <property type="component" value="Unassembled WGS sequence"/>
</dbReference>
<dbReference type="AlphaFoldDB" id="A0A1R3KGQ4"/>
<comment type="caution">
    <text evidence="1">The sequence shown here is derived from an EMBL/GenBank/DDBJ whole genome shotgun (WGS) entry which is preliminary data.</text>
</comment>
<evidence type="ECO:0000313" key="2">
    <source>
        <dbReference type="Proteomes" id="UP000187203"/>
    </source>
</evidence>
<accession>A0A1R3KGQ4</accession>
<evidence type="ECO:0000313" key="1">
    <source>
        <dbReference type="EMBL" id="OMP06239.1"/>
    </source>
</evidence>
<sequence length="31" mass="3631">MGKQNPKVENIAISNKNFQICDLRLSLRRED</sequence>
<proteinExistence type="predicted"/>